<evidence type="ECO:0000256" key="8">
    <source>
        <dbReference type="ARBA" id="ARBA00023015"/>
    </source>
</evidence>
<gene>
    <name evidence="13" type="ORF">SAMN02746019_00025150</name>
</gene>
<keyword evidence="7 11" id="KW-0862">Zinc</keyword>
<protein>
    <submittedName>
        <fullName evidence="13">Fur family transcriptional regulator, ferric uptake regulator</fullName>
    </submittedName>
</protein>
<feature type="binding site" evidence="11">
    <location>
        <position position="132"/>
    </location>
    <ligand>
        <name>Zn(2+)</name>
        <dbReference type="ChEBI" id="CHEBI:29105"/>
    </ligand>
</feature>
<dbReference type="GO" id="GO:0008270">
    <property type="term" value="F:zinc ion binding"/>
    <property type="evidence" value="ECO:0007669"/>
    <property type="project" value="TreeGrafter"/>
</dbReference>
<evidence type="ECO:0000256" key="4">
    <source>
        <dbReference type="ARBA" id="ARBA00022490"/>
    </source>
</evidence>
<dbReference type="InterPro" id="IPR002481">
    <property type="entry name" value="FUR"/>
</dbReference>
<dbReference type="GO" id="GO:0000976">
    <property type="term" value="F:transcription cis-regulatory region binding"/>
    <property type="evidence" value="ECO:0007669"/>
    <property type="project" value="TreeGrafter"/>
</dbReference>
<reference evidence="14" key="1">
    <citation type="submission" date="2017-06" db="EMBL/GenBank/DDBJ databases">
        <authorList>
            <person name="Varghese N."/>
            <person name="Submissions S."/>
        </authorList>
    </citation>
    <scope>NUCLEOTIDE SEQUENCE [LARGE SCALE GENOMIC DNA]</scope>
    <source>
        <strain evidence="14">JAD2</strain>
    </source>
</reference>
<dbReference type="GO" id="GO:0005829">
    <property type="term" value="C:cytosol"/>
    <property type="evidence" value="ECO:0007669"/>
    <property type="project" value="TreeGrafter"/>
</dbReference>
<feature type="binding site" evidence="11">
    <location>
        <position position="94"/>
    </location>
    <ligand>
        <name>Zn(2+)</name>
        <dbReference type="ChEBI" id="CHEBI:29105"/>
    </ligand>
</feature>
<keyword evidence="5" id="KW-0678">Repressor</keyword>
<sequence>MRWEEQLSRAGWRITMPRRVVMRVLERAARPLSPQEIHARGRRLHRSLGLVSVYRALMVLERAGLVRRVHREDRCDGYVLASPGHHHLLVCRRCGRAVEFPGAEDLSGLIAQVERRTGFRVEDHLLQLVGLCGPCRDL</sequence>
<comment type="cofactor">
    <cofactor evidence="12">
        <name>Mn(2+)</name>
        <dbReference type="ChEBI" id="CHEBI:29035"/>
    </cofactor>
    <cofactor evidence="12">
        <name>Fe(2+)</name>
        <dbReference type="ChEBI" id="CHEBI:29033"/>
    </cofactor>
    <text evidence="12">Binds 1 Mn(2+) or Fe(2+) ion per subunit.</text>
</comment>
<keyword evidence="4" id="KW-0963">Cytoplasm</keyword>
<keyword evidence="6 11" id="KW-0479">Metal-binding</keyword>
<feature type="binding site" evidence="12">
    <location>
        <position position="85"/>
    </location>
    <ligand>
        <name>Fe cation</name>
        <dbReference type="ChEBI" id="CHEBI:24875"/>
    </ligand>
</feature>
<keyword evidence="8" id="KW-0805">Transcription regulation</keyword>
<comment type="similarity">
    <text evidence="2">Belongs to the Fur family.</text>
</comment>
<keyword evidence="12" id="KW-0408">Iron</keyword>
<dbReference type="Pfam" id="PF01475">
    <property type="entry name" value="FUR"/>
    <property type="match status" value="1"/>
</dbReference>
<evidence type="ECO:0000256" key="9">
    <source>
        <dbReference type="ARBA" id="ARBA00023125"/>
    </source>
</evidence>
<keyword evidence="10" id="KW-0804">Transcription</keyword>
<evidence type="ECO:0000256" key="11">
    <source>
        <dbReference type="PIRSR" id="PIRSR602481-1"/>
    </source>
</evidence>
<dbReference type="GO" id="GO:0045892">
    <property type="term" value="P:negative regulation of DNA-templated transcription"/>
    <property type="evidence" value="ECO:0007669"/>
    <property type="project" value="TreeGrafter"/>
</dbReference>
<dbReference type="InterPro" id="IPR036390">
    <property type="entry name" value="WH_DNA-bd_sf"/>
</dbReference>
<keyword evidence="9" id="KW-0238">DNA-binding</keyword>
<dbReference type="Gene3D" id="1.10.10.10">
    <property type="entry name" value="Winged helix-like DNA-binding domain superfamily/Winged helix DNA-binding domain"/>
    <property type="match status" value="1"/>
</dbReference>
<comment type="cofactor">
    <cofactor evidence="11">
        <name>Zn(2+)</name>
        <dbReference type="ChEBI" id="CHEBI:29105"/>
    </cofactor>
    <text evidence="11">Binds 1 zinc ion per subunit.</text>
</comment>
<evidence type="ECO:0000256" key="5">
    <source>
        <dbReference type="ARBA" id="ARBA00022491"/>
    </source>
</evidence>
<evidence type="ECO:0000313" key="13">
    <source>
        <dbReference type="EMBL" id="SNB60384.1"/>
    </source>
</evidence>
<dbReference type="RefSeq" id="WP_159461544.1">
    <property type="nucleotide sequence ID" value="NZ_FYEK01000010.1"/>
</dbReference>
<evidence type="ECO:0000313" key="14">
    <source>
        <dbReference type="Proteomes" id="UP000197025"/>
    </source>
</evidence>
<evidence type="ECO:0000256" key="12">
    <source>
        <dbReference type="PIRSR" id="PIRSR602481-2"/>
    </source>
</evidence>
<feature type="binding site" evidence="11">
    <location>
        <position position="135"/>
    </location>
    <ligand>
        <name>Zn(2+)</name>
        <dbReference type="ChEBI" id="CHEBI:29105"/>
    </ligand>
</feature>
<keyword evidence="14" id="KW-1185">Reference proteome</keyword>
<dbReference type="EMBL" id="FYEK01000010">
    <property type="protein sequence ID" value="SNB60384.1"/>
    <property type="molecule type" value="Genomic_DNA"/>
</dbReference>
<feature type="binding site" evidence="11">
    <location>
        <position position="91"/>
    </location>
    <ligand>
        <name>Zn(2+)</name>
        <dbReference type="ChEBI" id="CHEBI:29105"/>
    </ligand>
</feature>
<dbReference type="PANTHER" id="PTHR33202">
    <property type="entry name" value="ZINC UPTAKE REGULATION PROTEIN"/>
    <property type="match status" value="1"/>
</dbReference>
<comment type="subunit">
    <text evidence="3">Homodimer.</text>
</comment>
<evidence type="ECO:0000256" key="1">
    <source>
        <dbReference type="ARBA" id="ARBA00004496"/>
    </source>
</evidence>
<dbReference type="InParanoid" id="A0A212QM10"/>
<feature type="binding site" evidence="12">
    <location>
        <position position="124"/>
    </location>
    <ligand>
        <name>Fe cation</name>
        <dbReference type="ChEBI" id="CHEBI:24875"/>
    </ligand>
</feature>
<evidence type="ECO:0000256" key="3">
    <source>
        <dbReference type="ARBA" id="ARBA00011738"/>
    </source>
</evidence>
<dbReference type="OrthoDB" id="8659436at2"/>
<dbReference type="AlphaFoldDB" id="A0A212QM10"/>
<dbReference type="Proteomes" id="UP000197025">
    <property type="component" value="Unassembled WGS sequence"/>
</dbReference>
<proteinExistence type="inferred from homology"/>
<dbReference type="GO" id="GO:1900376">
    <property type="term" value="P:regulation of secondary metabolite biosynthetic process"/>
    <property type="evidence" value="ECO:0007669"/>
    <property type="project" value="TreeGrafter"/>
</dbReference>
<comment type="subcellular location">
    <subcellularLocation>
        <location evidence="1">Cytoplasm</location>
    </subcellularLocation>
</comment>
<dbReference type="InterPro" id="IPR043135">
    <property type="entry name" value="Fur_C"/>
</dbReference>
<dbReference type="CDD" id="cd07153">
    <property type="entry name" value="Fur_like"/>
    <property type="match status" value="1"/>
</dbReference>
<organism evidence="13 14">
    <name type="scientific">Thermoflexus hugenholtzii JAD2</name>
    <dbReference type="NCBI Taxonomy" id="877466"/>
    <lineage>
        <taxon>Bacteria</taxon>
        <taxon>Bacillati</taxon>
        <taxon>Chloroflexota</taxon>
        <taxon>Thermoflexia</taxon>
        <taxon>Thermoflexales</taxon>
        <taxon>Thermoflexaceae</taxon>
        <taxon>Thermoflexus</taxon>
    </lineage>
</organism>
<name>A0A212QM10_9CHLR</name>
<dbReference type="GO" id="GO:0003700">
    <property type="term" value="F:DNA-binding transcription factor activity"/>
    <property type="evidence" value="ECO:0007669"/>
    <property type="project" value="InterPro"/>
</dbReference>
<dbReference type="SUPFAM" id="SSF46785">
    <property type="entry name" value="Winged helix' DNA-binding domain"/>
    <property type="match status" value="1"/>
</dbReference>
<dbReference type="InterPro" id="IPR036388">
    <property type="entry name" value="WH-like_DNA-bd_sf"/>
</dbReference>
<dbReference type="Gene3D" id="3.30.1490.190">
    <property type="match status" value="1"/>
</dbReference>
<evidence type="ECO:0000256" key="10">
    <source>
        <dbReference type="ARBA" id="ARBA00023163"/>
    </source>
</evidence>
<dbReference type="PANTHER" id="PTHR33202:SF2">
    <property type="entry name" value="FERRIC UPTAKE REGULATION PROTEIN"/>
    <property type="match status" value="1"/>
</dbReference>
<evidence type="ECO:0000256" key="2">
    <source>
        <dbReference type="ARBA" id="ARBA00007957"/>
    </source>
</evidence>
<evidence type="ECO:0000256" key="7">
    <source>
        <dbReference type="ARBA" id="ARBA00022833"/>
    </source>
</evidence>
<evidence type="ECO:0000256" key="6">
    <source>
        <dbReference type="ARBA" id="ARBA00022723"/>
    </source>
</evidence>
<accession>A0A212QM10</accession>